<dbReference type="RefSeq" id="WP_127711136.1">
    <property type="nucleotide sequence ID" value="NZ_SACO01000014.1"/>
</dbReference>
<keyword evidence="2" id="KW-1185">Reference proteome</keyword>
<comment type="caution">
    <text evidence="1">The sequence shown here is derived from an EMBL/GenBank/DDBJ whole genome shotgun (WGS) entry which is preliminary data.</text>
</comment>
<proteinExistence type="predicted"/>
<accession>A0A3S2V4U4</accession>
<evidence type="ECO:0000313" key="1">
    <source>
        <dbReference type="EMBL" id="RVU03502.1"/>
    </source>
</evidence>
<dbReference type="Proteomes" id="UP000282837">
    <property type="component" value="Unassembled WGS sequence"/>
</dbReference>
<dbReference type="EMBL" id="SACO01000014">
    <property type="protein sequence ID" value="RVU03502.1"/>
    <property type="molecule type" value="Genomic_DNA"/>
</dbReference>
<reference evidence="1 2" key="1">
    <citation type="submission" date="2019-01" db="EMBL/GenBank/DDBJ databases">
        <authorList>
            <person name="Chen W.-M."/>
        </authorList>
    </citation>
    <scope>NUCLEOTIDE SEQUENCE [LARGE SCALE GENOMIC DNA]</scope>
    <source>
        <strain evidence="1 2">FSY-9</strain>
    </source>
</reference>
<protein>
    <submittedName>
        <fullName evidence="1">Uncharacterized protein</fullName>
    </submittedName>
</protein>
<name>A0A3S2V4U4_9SPHN</name>
<gene>
    <name evidence="1" type="ORF">EOE18_15380</name>
</gene>
<organism evidence="1 2">
    <name type="scientific">Novosphingobium umbonatum</name>
    <dbReference type="NCBI Taxonomy" id="1908524"/>
    <lineage>
        <taxon>Bacteria</taxon>
        <taxon>Pseudomonadati</taxon>
        <taxon>Pseudomonadota</taxon>
        <taxon>Alphaproteobacteria</taxon>
        <taxon>Sphingomonadales</taxon>
        <taxon>Sphingomonadaceae</taxon>
        <taxon>Novosphingobium</taxon>
    </lineage>
</organism>
<evidence type="ECO:0000313" key="2">
    <source>
        <dbReference type="Proteomes" id="UP000282837"/>
    </source>
</evidence>
<dbReference type="AlphaFoldDB" id="A0A3S2V4U4"/>
<sequence>MSRLAYPDGYNGSHAPHCGVLSVALCAGVSFETAWETVKAAGGYGEGWEGRTYAKDRRSALQTLNVAFVELLAVPAARYAWLKDRREDLFPCCTVATFAKKHARAGVTYMLNIKGHVVTLKDGLVADQGGIAPAAYHPSGKKRLQIVVEIIA</sequence>